<dbReference type="Pfam" id="PF00234">
    <property type="entry name" value="Tryp_alpha_amyl"/>
    <property type="match status" value="1"/>
</dbReference>
<reference evidence="7" key="1">
    <citation type="submission" date="2023-03" db="EMBL/GenBank/DDBJ databases">
        <authorList>
            <person name="Julca I."/>
        </authorList>
    </citation>
    <scope>NUCLEOTIDE SEQUENCE</scope>
</reference>
<evidence type="ECO:0000256" key="3">
    <source>
        <dbReference type="ARBA" id="ARBA00023121"/>
    </source>
</evidence>
<evidence type="ECO:0000259" key="6">
    <source>
        <dbReference type="SMART" id="SM00499"/>
    </source>
</evidence>
<evidence type="ECO:0000256" key="4">
    <source>
        <dbReference type="RuleBase" id="RU000628"/>
    </source>
</evidence>
<dbReference type="InterPro" id="IPR016140">
    <property type="entry name" value="Bifunc_inhib/LTP/seed_store"/>
</dbReference>
<proteinExistence type="inferred from homology"/>
<dbReference type="CDD" id="cd01960">
    <property type="entry name" value="nsLTP1"/>
    <property type="match status" value="1"/>
</dbReference>
<sequence length="117" mass="12567">MAKYSLVNAVVFIIIMIMNFSQAQIPCTTVNNNLLPCASYVMNGGTLPPACCDGFKDLVNMAKTQADRQSVCNCVNTFLANADDGQINNAASIPSLCGVNIHFNITRNMDCSKVNLA</sequence>
<dbReference type="GO" id="GO:0006869">
    <property type="term" value="P:lipid transport"/>
    <property type="evidence" value="ECO:0007669"/>
    <property type="project" value="InterPro"/>
</dbReference>
<dbReference type="SUPFAM" id="SSF47699">
    <property type="entry name" value="Bifunctional inhibitor/lipid-transfer protein/seed storage 2S albumin"/>
    <property type="match status" value="1"/>
</dbReference>
<keyword evidence="3 4" id="KW-0446">Lipid-binding</keyword>
<evidence type="ECO:0000256" key="5">
    <source>
        <dbReference type="SAM" id="SignalP"/>
    </source>
</evidence>
<name>A0AAV1DYD2_OLDCO</name>
<gene>
    <name evidence="7" type="ORF">OLC1_LOCUS19969</name>
</gene>
<comment type="function">
    <text evidence="4">Plant non-specific lipid-transfer proteins transfer phospholipids as well as galactolipids across membranes. May play a role in wax or cutin deposition in the cell walls of expanding epidermal cells and certain secretory tissues.</text>
</comment>
<feature type="chain" id="PRO_5043874979" description="Non-specific lipid-transfer protein" evidence="5">
    <location>
        <begin position="24"/>
        <end position="117"/>
    </location>
</feature>
<keyword evidence="2 4" id="KW-0813">Transport</keyword>
<keyword evidence="8" id="KW-1185">Reference proteome</keyword>
<dbReference type="SMART" id="SM00499">
    <property type="entry name" value="AAI"/>
    <property type="match status" value="1"/>
</dbReference>
<dbReference type="InterPro" id="IPR000528">
    <property type="entry name" value="Plant_nsLTP"/>
</dbReference>
<keyword evidence="5" id="KW-0732">Signal</keyword>
<accession>A0AAV1DYD2</accession>
<feature type="domain" description="Bifunctional inhibitor/plant lipid transfer protein/seed storage helical" evidence="6">
    <location>
        <begin position="27"/>
        <end position="111"/>
    </location>
</feature>
<dbReference type="EMBL" id="OX459124">
    <property type="protein sequence ID" value="CAI9112856.1"/>
    <property type="molecule type" value="Genomic_DNA"/>
</dbReference>
<dbReference type="PANTHER" id="PTHR33076">
    <property type="entry name" value="NON-SPECIFIC LIPID-TRANSFER PROTEIN 2-RELATED"/>
    <property type="match status" value="1"/>
</dbReference>
<organism evidence="7 8">
    <name type="scientific">Oldenlandia corymbosa var. corymbosa</name>
    <dbReference type="NCBI Taxonomy" id="529605"/>
    <lineage>
        <taxon>Eukaryota</taxon>
        <taxon>Viridiplantae</taxon>
        <taxon>Streptophyta</taxon>
        <taxon>Embryophyta</taxon>
        <taxon>Tracheophyta</taxon>
        <taxon>Spermatophyta</taxon>
        <taxon>Magnoliopsida</taxon>
        <taxon>eudicotyledons</taxon>
        <taxon>Gunneridae</taxon>
        <taxon>Pentapetalae</taxon>
        <taxon>asterids</taxon>
        <taxon>lamiids</taxon>
        <taxon>Gentianales</taxon>
        <taxon>Rubiaceae</taxon>
        <taxon>Rubioideae</taxon>
        <taxon>Spermacoceae</taxon>
        <taxon>Hedyotis-Oldenlandia complex</taxon>
        <taxon>Oldenlandia</taxon>
    </lineage>
</organism>
<evidence type="ECO:0000313" key="7">
    <source>
        <dbReference type="EMBL" id="CAI9112856.1"/>
    </source>
</evidence>
<evidence type="ECO:0000256" key="1">
    <source>
        <dbReference type="ARBA" id="ARBA00009748"/>
    </source>
</evidence>
<dbReference type="Gene3D" id="1.10.110.10">
    <property type="entry name" value="Plant lipid-transfer and hydrophobic proteins"/>
    <property type="match status" value="1"/>
</dbReference>
<comment type="similarity">
    <text evidence="1 4">Belongs to the plant LTP family.</text>
</comment>
<evidence type="ECO:0000313" key="8">
    <source>
        <dbReference type="Proteomes" id="UP001161247"/>
    </source>
</evidence>
<dbReference type="GO" id="GO:0008289">
    <property type="term" value="F:lipid binding"/>
    <property type="evidence" value="ECO:0007669"/>
    <property type="project" value="UniProtKB-KW"/>
</dbReference>
<feature type="signal peptide" evidence="5">
    <location>
        <begin position="1"/>
        <end position="23"/>
    </location>
</feature>
<dbReference type="InterPro" id="IPR036312">
    <property type="entry name" value="Bifun_inhib/LTP/seed_sf"/>
</dbReference>
<evidence type="ECO:0000256" key="2">
    <source>
        <dbReference type="ARBA" id="ARBA00022448"/>
    </source>
</evidence>
<dbReference type="AlphaFoldDB" id="A0AAV1DYD2"/>
<dbReference type="PROSITE" id="PS00597">
    <property type="entry name" value="PLANT_LTP"/>
    <property type="match status" value="1"/>
</dbReference>
<dbReference type="Proteomes" id="UP001161247">
    <property type="component" value="Chromosome 7"/>
</dbReference>
<protein>
    <recommendedName>
        <fullName evidence="4">Non-specific lipid-transfer protein</fullName>
    </recommendedName>
</protein>
<dbReference type="PRINTS" id="PR00382">
    <property type="entry name" value="LIPIDTRNSFER"/>
</dbReference>